<name>A0A4Q9JUZ4_9BACT</name>
<dbReference type="InterPro" id="IPR035938">
    <property type="entry name" value="Hemerythrin-like_sf"/>
</dbReference>
<evidence type="ECO:0000256" key="2">
    <source>
        <dbReference type="ARBA" id="ARBA00022723"/>
    </source>
</evidence>
<evidence type="ECO:0000256" key="1">
    <source>
        <dbReference type="ARBA" id="ARBA00010587"/>
    </source>
</evidence>
<organism evidence="4 5">
    <name type="scientific">Campylobacter novaezeelandiae</name>
    <dbReference type="NCBI Taxonomy" id="2267891"/>
    <lineage>
        <taxon>Bacteria</taxon>
        <taxon>Pseudomonadati</taxon>
        <taxon>Campylobacterota</taxon>
        <taxon>Epsilonproteobacteria</taxon>
        <taxon>Campylobacterales</taxon>
        <taxon>Campylobacteraceae</taxon>
        <taxon>Campylobacter</taxon>
    </lineage>
</organism>
<evidence type="ECO:0000256" key="3">
    <source>
        <dbReference type="ARBA" id="ARBA00023004"/>
    </source>
</evidence>
<dbReference type="NCBIfam" id="TIGR02481">
    <property type="entry name" value="hemeryth_dom"/>
    <property type="match status" value="1"/>
</dbReference>
<keyword evidence="5" id="KW-1185">Reference proteome</keyword>
<gene>
    <name evidence="4" type="ORF">DU473_03400</name>
</gene>
<dbReference type="InterPro" id="IPR012827">
    <property type="entry name" value="Hemerythrin_metal-bd"/>
</dbReference>
<dbReference type="Gene3D" id="1.20.120.50">
    <property type="entry name" value="Hemerythrin-like"/>
    <property type="match status" value="1"/>
</dbReference>
<protein>
    <submittedName>
        <fullName evidence="4">Hemerythrin family non-heme iron protein</fullName>
    </submittedName>
</protein>
<dbReference type="Proteomes" id="UP000292583">
    <property type="component" value="Unassembled WGS sequence"/>
</dbReference>
<keyword evidence="2" id="KW-0479">Metal-binding</keyword>
<dbReference type="CDD" id="cd12107">
    <property type="entry name" value="Hemerythrin"/>
    <property type="match status" value="1"/>
</dbReference>
<dbReference type="AlphaFoldDB" id="A0A4Q9JUZ4"/>
<evidence type="ECO:0000313" key="4">
    <source>
        <dbReference type="EMBL" id="TBR81398.1"/>
    </source>
</evidence>
<dbReference type="OrthoDB" id="9774644at2"/>
<sequence>MLIELFYYIKEHCEDEEQYMREINYPHYEQHCKIHQQTISNMISMIKDIKSTNDLKEKFYKTIKHKFIEHVICEDMEIAKWKSKLDFIENRILDDDLTFEECIINENVKNLSFEECQVYCTCKCENFIHQVPLSIYHKIQSGTTQFKCKKCKAILKFHHQDE</sequence>
<comment type="similarity">
    <text evidence="1">Belongs to the hemerythrin family.</text>
</comment>
<evidence type="ECO:0000313" key="5">
    <source>
        <dbReference type="Proteomes" id="UP000292583"/>
    </source>
</evidence>
<reference evidence="4 5" key="1">
    <citation type="submission" date="2018-07" db="EMBL/GenBank/DDBJ databases">
        <title>Campylobacter zealandensis sp. nov., isolated from birds and water in New Zealand.</title>
        <authorList>
            <person name="Wilkinson D.A."/>
            <person name="Biggs P.J."/>
            <person name="French N.P."/>
            <person name="Midwinter A.C."/>
        </authorList>
    </citation>
    <scope>NUCLEOTIDE SEQUENCE [LARGE SCALE GENOMIC DNA]</scope>
    <source>
        <strain evidence="4 5">B423b</strain>
    </source>
</reference>
<dbReference type="EMBL" id="QPGR01000005">
    <property type="protein sequence ID" value="TBR81398.1"/>
    <property type="molecule type" value="Genomic_DNA"/>
</dbReference>
<accession>A0A4Q9JUZ4</accession>
<keyword evidence="3" id="KW-0408">Iron</keyword>
<comment type="caution">
    <text evidence="4">The sequence shown here is derived from an EMBL/GenBank/DDBJ whole genome shotgun (WGS) entry which is preliminary data.</text>
</comment>
<dbReference type="SUPFAM" id="SSF47188">
    <property type="entry name" value="Hemerythrin-like"/>
    <property type="match status" value="1"/>
</dbReference>
<proteinExistence type="inferred from homology"/>
<dbReference type="GO" id="GO:0046872">
    <property type="term" value="F:metal ion binding"/>
    <property type="evidence" value="ECO:0007669"/>
    <property type="project" value="UniProtKB-KW"/>
</dbReference>